<protein>
    <recommendedName>
        <fullName evidence="4">HTH cro/C1-type domain-containing protein</fullName>
    </recommendedName>
</protein>
<dbReference type="CDD" id="cd00093">
    <property type="entry name" value="HTH_XRE"/>
    <property type="match status" value="1"/>
</dbReference>
<dbReference type="GO" id="GO:0003700">
    <property type="term" value="F:DNA-binding transcription factor activity"/>
    <property type="evidence" value="ECO:0007669"/>
    <property type="project" value="TreeGrafter"/>
</dbReference>
<sequence>MSDLVKHFGEKLREKRKEAGYSQEGFAAYVGIERGNYGKMERGNVNIKLETLYKLVNALNCEFEEILPARQKYKIDLD</sequence>
<dbReference type="EMBL" id="LAZR01017743">
    <property type="protein sequence ID" value="KKL99154.1"/>
    <property type="molecule type" value="Genomic_DNA"/>
</dbReference>
<dbReference type="GO" id="GO:0003677">
    <property type="term" value="F:DNA binding"/>
    <property type="evidence" value="ECO:0007669"/>
    <property type="project" value="UniProtKB-KW"/>
</dbReference>
<keyword evidence="3" id="KW-0804">Transcription</keyword>
<reference evidence="5" key="1">
    <citation type="journal article" date="2015" name="Nature">
        <title>Complex archaea that bridge the gap between prokaryotes and eukaryotes.</title>
        <authorList>
            <person name="Spang A."/>
            <person name="Saw J.H."/>
            <person name="Jorgensen S.L."/>
            <person name="Zaremba-Niedzwiedzka K."/>
            <person name="Martijn J."/>
            <person name="Lind A.E."/>
            <person name="van Eijk R."/>
            <person name="Schleper C."/>
            <person name="Guy L."/>
            <person name="Ettema T.J."/>
        </authorList>
    </citation>
    <scope>NUCLEOTIDE SEQUENCE</scope>
</reference>
<dbReference type="GO" id="GO:0005829">
    <property type="term" value="C:cytosol"/>
    <property type="evidence" value="ECO:0007669"/>
    <property type="project" value="TreeGrafter"/>
</dbReference>
<evidence type="ECO:0000313" key="5">
    <source>
        <dbReference type="EMBL" id="KKL99154.1"/>
    </source>
</evidence>
<dbReference type="InterPro" id="IPR050807">
    <property type="entry name" value="TransReg_Diox_bact_type"/>
</dbReference>
<organism evidence="5">
    <name type="scientific">marine sediment metagenome</name>
    <dbReference type="NCBI Taxonomy" id="412755"/>
    <lineage>
        <taxon>unclassified sequences</taxon>
        <taxon>metagenomes</taxon>
        <taxon>ecological metagenomes</taxon>
    </lineage>
</organism>
<evidence type="ECO:0000256" key="1">
    <source>
        <dbReference type="ARBA" id="ARBA00023015"/>
    </source>
</evidence>
<dbReference type="AlphaFoldDB" id="A0A0F9GK03"/>
<dbReference type="InterPro" id="IPR001387">
    <property type="entry name" value="Cro/C1-type_HTH"/>
</dbReference>
<dbReference type="PANTHER" id="PTHR46797">
    <property type="entry name" value="HTH-TYPE TRANSCRIPTIONAL REGULATOR"/>
    <property type="match status" value="1"/>
</dbReference>
<accession>A0A0F9GK03</accession>
<dbReference type="SUPFAM" id="SSF47413">
    <property type="entry name" value="lambda repressor-like DNA-binding domains"/>
    <property type="match status" value="1"/>
</dbReference>
<keyword evidence="1" id="KW-0805">Transcription regulation</keyword>
<comment type="caution">
    <text evidence="5">The sequence shown here is derived from an EMBL/GenBank/DDBJ whole genome shotgun (WGS) entry which is preliminary data.</text>
</comment>
<dbReference type="SMART" id="SM00530">
    <property type="entry name" value="HTH_XRE"/>
    <property type="match status" value="1"/>
</dbReference>
<evidence type="ECO:0000256" key="2">
    <source>
        <dbReference type="ARBA" id="ARBA00023125"/>
    </source>
</evidence>
<dbReference type="PANTHER" id="PTHR46797:SF23">
    <property type="entry name" value="HTH-TYPE TRANSCRIPTIONAL REGULATOR SUTR"/>
    <property type="match status" value="1"/>
</dbReference>
<dbReference type="Pfam" id="PF01381">
    <property type="entry name" value="HTH_3"/>
    <property type="match status" value="1"/>
</dbReference>
<dbReference type="InterPro" id="IPR010982">
    <property type="entry name" value="Lambda_DNA-bd_dom_sf"/>
</dbReference>
<proteinExistence type="predicted"/>
<name>A0A0F9GK03_9ZZZZ</name>
<evidence type="ECO:0000259" key="4">
    <source>
        <dbReference type="PROSITE" id="PS50943"/>
    </source>
</evidence>
<keyword evidence="2" id="KW-0238">DNA-binding</keyword>
<evidence type="ECO:0000256" key="3">
    <source>
        <dbReference type="ARBA" id="ARBA00023163"/>
    </source>
</evidence>
<feature type="domain" description="HTH cro/C1-type" evidence="4">
    <location>
        <begin position="12"/>
        <end position="66"/>
    </location>
</feature>
<dbReference type="PROSITE" id="PS50943">
    <property type="entry name" value="HTH_CROC1"/>
    <property type="match status" value="1"/>
</dbReference>
<gene>
    <name evidence="5" type="ORF">LCGC14_1817290</name>
</gene>
<dbReference type="Gene3D" id="1.10.260.40">
    <property type="entry name" value="lambda repressor-like DNA-binding domains"/>
    <property type="match status" value="1"/>
</dbReference>